<dbReference type="eggNOG" id="COG3957">
    <property type="taxonomic scope" value="Bacteria"/>
</dbReference>
<proteinExistence type="predicted"/>
<dbReference type="EMBL" id="AEYE02000016">
    <property type="protein sequence ID" value="EPE97219.1"/>
    <property type="molecule type" value="Genomic_DNA"/>
</dbReference>
<protein>
    <submittedName>
        <fullName evidence="2">Phosphoketolase</fullName>
    </submittedName>
</protein>
<dbReference type="HOGENOM" id="CLU_2864735_0_0_5"/>
<evidence type="ECO:0000313" key="3">
    <source>
        <dbReference type="Proteomes" id="UP000014411"/>
    </source>
</evidence>
<reference evidence="2 3" key="1">
    <citation type="journal article" date="2012" name="J. Bacteriol.">
        <title>Genome sequence of Rhizobium grahamii CCGE502, a broad-host-range symbiont with low nodulation competitiveness in Phaseolus vulgaris.</title>
        <authorList>
            <person name="Althabegoiti M.J."/>
            <person name="Lozano L."/>
            <person name="Torres-Tejerizo G."/>
            <person name="Ormeno-Orrillo E."/>
            <person name="Rogel M.A."/>
            <person name="Gonzalez V."/>
            <person name="Martinez-Romero E."/>
        </authorList>
    </citation>
    <scope>NUCLEOTIDE SEQUENCE [LARGE SCALE GENOMIC DNA]</scope>
    <source>
        <strain evidence="2 3">CCGE 502</strain>
    </source>
</reference>
<feature type="domain" description="Xylulose 5-phosphate/Fructose 6-phosphate phosphoketolase N-terminal" evidence="1">
    <location>
        <begin position="1"/>
        <end position="40"/>
    </location>
</feature>
<dbReference type="AlphaFoldDB" id="S3HER2"/>
<evidence type="ECO:0000259" key="1">
    <source>
        <dbReference type="Pfam" id="PF09364"/>
    </source>
</evidence>
<keyword evidence="3" id="KW-1185">Reference proteome</keyword>
<dbReference type="Pfam" id="PF09364">
    <property type="entry name" value="XFP_N"/>
    <property type="match status" value="1"/>
</dbReference>
<name>S3HER2_9HYPH</name>
<comment type="caution">
    <text evidence="2">The sequence shown here is derived from an EMBL/GenBank/DDBJ whole genome shotgun (WGS) entry which is preliminary data.</text>
</comment>
<accession>S3HER2</accession>
<sequence>MRSYKPEELFDPRGRLKEELRELAPKGEKRMGAIKFANGGGLRTELILRKLRNTQSRLAIVGRT</sequence>
<dbReference type="InterPro" id="IPR018970">
    <property type="entry name" value="Xul5P/Fru6P_PKetolase_N"/>
</dbReference>
<dbReference type="Proteomes" id="UP000014411">
    <property type="component" value="Unassembled WGS sequence"/>
</dbReference>
<evidence type="ECO:0000313" key="2">
    <source>
        <dbReference type="EMBL" id="EPE97219.1"/>
    </source>
</evidence>
<dbReference type="Gene3D" id="3.40.50.970">
    <property type="match status" value="1"/>
</dbReference>
<gene>
    <name evidence="2" type="ORF">RGCCGE502_16695</name>
</gene>
<organism evidence="2 3">
    <name type="scientific">Rhizobium grahamii CCGE 502</name>
    <dbReference type="NCBI Taxonomy" id="990285"/>
    <lineage>
        <taxon>Bacteria</taxon>
        <taxon>Pseudomonadati</taxon>
        <taxon>Pseudomonadota</taxon>
        <taxon>Alphaproteobacteria</taxon>
        <taxon>Hyphomicrobiales</taxon>
        <taxon>Rhizobiaceae</taxon>
        <taxon>Rhizobium/Agrobacterium group</taxon>
        <taxon>Rhizobium</taxon>
    </lineage>
</organism>
<dbReference type="STRING" id="990285.RGCCGE502_16695"/>